<comment type="caution">
    <text evidence="2">The sequence shown here is derived from an EMBL/GenBank/DDBJ whole genome shotgun (WGS) entry which is preliminary data.</text>
</comment>
<dbReference type="PANTHER" id="PTHR33303">
    <property type="entry name" value="CYTOPLASMIC PROTEIN-RELATED"/>
    <property type="match status" value="1"/>
</dbReference>
<dbReference type="InterPro" id="IPR003781">
    <property type="entry name" value="CoA-bd"/>
</dbReference>
<evidence type="ECO:0000259" key="1">
    <source>
        <dbReference type="SMART" id="SM00881"/>
    </source>
</evidence>
<reference evidence="2 3" key="1">
    <citation type="submission" date="2019-09" db="EMBL/GenBank/DDBJ databases">
        <title>Segnochrobactrum spirostomi gen. nov., sp. nov., isolated from the ciliate Spirostomum cf. yagiui and description of a novel family, Segnochrobactraceae fam. nov. within the order Rhizobiales of the class Alphaproteobacteria.</title>
        <authorList>
            <person name="Akter S."/>
            <person name="Shazib S.U.A."/>
            <person name="Shin M.K."/>
        </authorList>
    </citation>
    <scope>NUCLEOTIDE SEQUENCE [LARGE SCALE GENOMIC DNA]</scope>
    <source>
        <strain evidence="2 3">Sp-1</strain>
    </source>
</reference>
<dbReference type="RefSeq" id="WP_153483353.1">
    <property type="nucleotide sequence ID" value="NZ_VWNA01000001.1"/>
</dbReference>
<name>A0A6A7Y885_9HYPH</name>
<protein>
    <submittedName>
        <fullName evidence="2">CoA-binding protein</fullName>
    </submittedName>
</protein>
<evidence type="ECO:0000313" key="3">
    <source>
        <dbReference type="Proteomes" id="UP000332515"/>
    </source>
</evidence>
<dbReference type="EMBL" id="VWNA01000001">
    <property type="protein sequence ID" value="MQT13872.1"/>
    <property type="molecule type" value="Genomic_DNA"/>
</dbReference>
<dbReference type="SMART" id="SM00881">
    <property type="entry name" value="CoA_binding"/>
    <property type="match status" value="1"/>
</dbReference>
<organism evidence="2 3">
    <name type="scientific">Segnochrobactrum spirostomi</name>
    <dbReference type="NCBI Taxonomy" id="2608987"/>
    <lineage>
        <taxon>Bacteria</taxon>
        <taxon>Pseudomonadati</taxon>
        <taxon>Pseudomonadota</taxon>
        <taxon>Alphaproteobacteria</taxon>
        <taxon>Hyphomicrobiales</taxon>
        <taxon>Segnochrobactraceae</taxon>
        <taxon>Segnochrobactrum</taxon>
    </lineage>
</organism>
<dbReference type="Proteomes" id="UP000332515">
    <property type="component" value="Unassembled WGS sequence"/>
</dbReference>
<evidence type="ECO:0000313" key="2">
    <source>
        <dbReference type="EMBL" id="MQT13872.1"/>
    </source>
</evidence>
<dbReference type="Gene3D" id="3.40.50.720">
    <property type="entry name" value="NAD(P)-binding Rossmann-like Domain"/>
    <property type="match status" value="1"/>
</dbReference>
<gene>
    <name evidence="2" type="ORF">F0357_14735</name>
</gene>
<accession>A0A6A7Y885</accession>
<keyword evidence="3" id="KW-1185">Reference proteome</keyword>
<proteinExistence type="predicted"/>
<sequence>MVADPDRPDAYSDDLITRVLGEAKTIALVGASPNVARPSYGVMAFLMSRGHKVIPINPGQAGKTIHDETVYARLSDVPVAVDLVDVFRDSAAVAGLVDEALALPTRPKAIWLQLGVRDDAAAARAEAAGLTIIQNRCPAIEYGRLGL</sequence>
<dbReference type="PANTHER" id="PTHR33303:SF2">
    <property type="entry name" value="COA-BINDING DOMAIN-CONTAINING PROTEIN"/>
    <property type="match status" value="1"/>
</dbReference>
<feature type="domain" description="CoA-binding" evidence="1">
    <location>
        <begin position="20"/>
        <end position="116"/>
    </location>
</feature>
<dbReference type="AlphaFoldDB" id="A0A6A7Y885"/>
<dbReference type="SUPFAM" id="SSF51735">
    <property type="entry name" value="NAD(P)-binding Rossmann-fold domains"/>
    <property type="match status" value="1"/>
</dbReference>
<dbReference type="Pfam" id="PF13380">
    <property type="entry name" value="CoA_binding_2"/>
    <property type="match status" value="1"/>
</dbReference>
<dbReference type="InterPro" id="IPR036291">
    <property type="entry name" value="NAD(P)-bd_dom_sf"/>
</dbReference>